<dbReference type="EMBL" id="CP048711">
    <property type="protein sequence ID" value="QIB65431.1"/>
    <property type="molecule type" value="Genomic_DNA"/>
</dbReference>
<dbReference type="AlphaFoldDB" id="A0A6C0U073"/>
<proteinExistence type="predicted"/>
<accession>A0A6C0U073</accession>
<dbReference type="KEGG" id="kim:G3T16_08465"/>
<name>A0A6C0U073_9GAMM</name>
<evidence type="ECO:0000313" key="1">
    <source>
        <dbReference type="EMBL" id="QIB65431.1"/>
    </source>
</evidence>
<dbReference type="Proteomes" id="UP000477680">
    <property type="component" value="Chromosome"/>
</dbReference>
<reference evidence="1 2" key="1">
    <citation type="submission" date="2020-02" db="EMBL/GenBank/DDBJ databases">
        <title>Genome sequencing for Kineobactrum sp. M2.</title>
        <authorList>
            <person name="Park S.-J."/>
        </authorList>
    </citation>
    <scope>NUCLEOTIDE SEQUENCE [LARGE SCALE GENOMIC DNA]</scope>
    <source>
        <strain evidence="1 2">M2</strain>
    </source>
</reference>
<dbReference type="Gene3D" id="3.10.180.10">
    <property type="entry name" value="2,3-Dihydroxybiphenyl 1,2-Dioxygenase, domain 1"/>
    <property type="match status" value="1"/>
</dbReference>
<sequence>MPVYNFGQPDRGVIQTAFITDDIQRSMAQMSTLLQIGPWFLFEDFQLLDLHYRGEPADFQVSLALANSGHMQFELIQPLDDKPSPYRELQTQRGWGFHHYAVAAEDFDAASADYAAQGLEQILSCSVAVGGRAAYFDSRDQVAGMIELVEMTPQVEQLWSMIHQASVGWDGSDPVRTPG</sequence>
<gene>
    <name evidence="1" type="ORF">G3T16_08465</name>
</gene>
<dbReference type="Pfam" id="PF13669">
    <property type="entry name" value="Glyoxalase_4"/>
    <property type="match status" value="1"/>
</dbReference>
<dbReference type="RefSeq" id="WP_163494670.1">
    <property type="nucleotide sequence ID" value="NZ_CP048711.1"/>
</dbReference>
<keyword evidence="2" id="KW-1185">Reference proteome</keyword>
<organism evidence="1 2">
    <name type="scientific">Kineobactrum salinum</name>
    <dbReference type="NCBI Taxonomy" id="2708301"/>
    <lineage>
        <taxon>Bacteria</taxon>
        <taxon>Pseudomonadati</taxon>
        <taxon>Pseudomonadota</taxon>
        <taxon>Gammaproteobacteria</taxon>
        <taxon>Cellvibrionales</taxon>
        <taxon>Halieaceae</taxon>
        <taxon>Kineobactrum</taxon>
    </lineage>
</organism>
<evidence type="ECO:0000313" key="2">
    <source>
        <dbReference type="Proteomes" id="UP000477680"/>
    </source>
</evidence>
<dbReference type="SUPFAM" id="SSF54593">
    <property type="entry name" value="Glyoxalase/Bleomycin resistance protein/Dihydroxybiphenyl dioxygenase"/>
    <property type="match status" value="1"/>
</dbReference>
<protein>
    <submittedName>
        <fullName evidence="1">VOC family protein</fullName>
    </submittedName>
</protein>
<dbReference type="InterPro" id="IPR029068">
    <property type="entry name" value="Glyas_Bleomycin-R_OHBP_Dase"/>
</dbReference>